<evidence type="ECO:0000259" key="1">
    <source>
        <dbReference type="Pfam" id="PF06970"/>
    </source>
</evidence>
<evidence type="ECO:0000313" key="2">
    <source>
        <dbReference type="EMBL" id="CRY93995.1"/>
    </source>
</evidence>
<geneLocation type="plasmid" evidence="2">
    <name>pRGRH0124</name>
</geneLocation>
<feature type="domain" description="Replication initiator A N-terminal" evidence="1">
    <location>
        <begin position="30"/>
        <end position="103"/>
    </location>
</feature>
<name>A0A0H5PXT2_9ZZZZ</name>
<reference evidence="2" key="2">
    <citation type="submission" date="2015-07" db="EMBL/GenBank/DDBJ databases">
        <title>Plasmids, circular viruses and viroids from rat gut.</title>
        <authorList>
            <person name="Jorgensen T.J."/>
            <person name="Hansen M.A."/>
            <person name="Xu Z."/>
            <person name="Tabak M.A."/>
            <person name="Sorensen S.J."/>
            <person name="Hansen L.H."/>
        </authorList>
    </citation>
    <scope>NUCLEOTIDE SEQUENCE</scope>
    <source>
        <plasmid evidence="2">pRGRH0124</plasmid>
    </source>
</reference>
<accession>A0A0H5PXT2</accession>
<protein>
    <recommendedName>
        <fullName evidence="1">Replication initiator A N-terminal domain-containing protein</fullName>
    </recommendedName>
</protein>
<reference evidence="2" key="1">
    <citation type="submission" date="2015-06" db="EMBL/GenBank/DDBJ databases">
        <authorList>
            <person name="Joergensen T."/>
        </authorList>
    </citation>
    <scope>NUCLEOTIDE SEQUENCE</scope>
    <source>
        <plasmid evidence="2">pRGRH0124</plasmid>
    </source>
</reference>
<dbReference type="InterPro" id="IPR010724">
    <property type="entry name" value="RepA_N"/>
</dbReference>
<dbReference type="Pfam" id="PF06970">
    <property type="entry name" value="RepA_N"/>
    <property type="match status" value="1"/>
</dbReference>
<dbReference type="EMBL" id="LN852814">
    <property type="protein sequence ID" value="CRY93995.1"/>
    <property type="molecule type" value="Genomic_DNA"/>
</dbReference>
<dbReference type="AlphaFoldDB" id="A0A0H5PXT2"/>
<sequence length="127" mass="14774">MHDSEFSVVRVDGELHEAFFYDLSIMAGKDFYKMPRWLLKVEGISTDAIMLYTILLDRLDLSRQNAGRYSDEHGRIYLIYTRRDLMSLLNWGRERIAAAFKNLSQAGILVEKRRGQGKPSLIYLLTI</sequence>
<proteinExistence type="predicted"/>
<keyword evidence="2" id="KW-0614">Plasmid</keyword>
<organism evidence="2">
    <name type="scientific">uncultured prokaryote</name>
    <dbReference type="NCBI Taxonomy" id="198431"/>
    <lineage>
        <taxon>unclassified sequences</taxon>
        <taxon>environmental samples</taxon>
    </lineage>
</organism>